<keyword evidence="1" id="KW-0001">2Fe-2S</keyword>
<dbReference type="PROSITE" id="PS51296">
    <property type="entry name" value="RIESKE"/>
    <property type="match status" value="1"/>
</dbReference>
<dbReference type="EMBL" id="JACHLY010000001">
    <property type="protein sequence ID" value="MBB5996286.1"/>
    <property type="molecule type" value="Genomic_DNA"/>
</dbReference>
<comment type="caution">
    <text evidence="9">The sequence shown here is derived from an EMBL/GenBank/DDBJ whole genome shotgun (WGS) entry which is preliminary data.</text>
</comment>
<feature type="domain" description="Rieske" evidence="8">
    <location>
        <begin position="46"/>
        <end position="134"/>
    </location>
</feature>
<evidence type="ECO:0000313" key="10">
    <source>
        <dbReference type="Proteomes" id="UP000578077"/>
    </source>
</evidence>
<dbReference type="InterPro" id="IPR017881">
    <property type="entry name" value="NirD"/>
</dbReference>
<dbReference type="RefSeq" id="WP_184632316.1">
    <property type="nucleotide sequence ID" value="NZ_BAABKT010000017.1"/>
</dbReference>
<keyword evidence="3 9" id="KW-0560">Oxidoreductase</keyword>
<dbReference type="Gene3D" id="2.102.10.10">
    <property type="entry name" value="Rieske [2Fe-2S] iron-sulphur domain"/>
    <property type="match status" value="1"/>
</dbReference>
<evidence type="ECO:0000256" key="5">
    <source>
        <dbReference type="ARBA" id="ARBA00023014"/>
    </source>
</evidence>
<protein>
    <submittedName>
        <fullName evidence="9">Nitrite reductase (NADH) small subunit</fullName>
        <ecNumber evidence="9">1.7.1.15</ecNumber>
    </submittedName>
</protein>
<keyword evidence="10" id="KW-1185">Reference proteome</keyword>
<dbReference type="PANTHER" id="PTHR40562">
    <property type="match status" value="1"/>
</dbReference>
<evidence type="ECO:0000313" key="9">
    <source>
        <dbReference type="EMBL" id="MBB5996286.1"/>
    </source>
</evidence>
<dbReference type="AlphaFoldDB" id="A0A841DZS4"/>
<evidence type="ECO:0000259" key="8">
    <source>
        <dbReference type="PROSITE" id="PS51296"/>
    </source>
</evidence>
<dbReference type="InterPro" id="IPR012748">
    <property type="entry name" value="Rieske-like_NirD"/>
</dbReference>
<evidence type="ECO:0000256" key="2">
    <source>
        <dbReference type="ARBA" id="ARBA00022723"/>
    </source>
</evidence>
<name>A0A841DZS4_9ACTN</name>
<dbReference type="GO" id="GO:0004497">
    <property type="term" value="F:monooxygenase activity"/>
    <property type="evidence" value="ECO:0007669"/>
    <property type="project" value="UniProtKB-ARBA"/>
</dbReference>
<dbReference type="GO" id="GO:0051537">
    <property type="term" value="F:2 iron, 2 sulfur cluster binding"/>
    <property type="evidence" value="ECO:0007669"/>
    <property type="project" value="UniProtKB-KW"/>
</dbReference>
<dbReference type="InterPro" id="IPR017941">
    <property type="entry name" value="Rieske_2Fe-2S"/>
</dbReference>
<dbReference type="GO" id="GO:0106316">
    <property type="term" value="F:nitrite reductase (NADH) activity"/>
    <property type="evidence" value="ECO:0007669"/>
    <property type="project" value="UniProtKB-EC"/>
</dbReference>
<evidence type="ECO:0000256" key="3">
    <source>
        <dbReference type="ARBA" id="ARBA00023002"/>
    </source>
</evidence>
<dbReference type="GO" id="GO:0016705">
    <property type="term" value="F:oxidoreductase activity, acting on paired donors, with incorporation or reduction of molecular oxygen"/>
    <property type="evidence" value="ECO:0007669"/>
    <property type="project" value="UniProtKB-ARBA"/>
</dbReference>
<organism evidence="9 10">
    <name type="scientific">Streptomonospora salina</name>
    <dbReference type="NCBI Taxonomy" id="104205"/>
    <lineage>
        <taxon>Bacteria</taxon>
        <taxon>Bacillati</taxon>
        <taxon>Actinomycetota</taxon>
        <taxon>Actinomycetes</taxon>
        <taxon>Streptosporangiales</taxon>
        <taxon>Nocardiopsidaceae</taxon>
        <taxon>Streptomonospora</taxon>
    </lineage>
</organism>
<feature type="region of interest" description="Disordered" evidence="7">
    <location>
        <begin position="1"/>
        <end position="29"/>
    </location>
</feature>
<evidence type="ECO:0000256" key="7">
    <source>
        <dbReference type="SAM" id="MobiDB-lite"/>
    </source>
</evidence>
<dbReference type="SUPFAM" id="SSF50022">
    <property type="entry name" value="ISP domain"/>
    <property type="match status" value="1"/>
</dbReference>
<dbReference type="InterPro" id="IPR036922">
    <property type="entry name" value="Rieske_2Fe-2S_sf"/>
</dbReference>
<evidence type="ECO:0000256" key="6">
    <source>
        <dbReference type="ARBA" id="ARBA00023063"/>
    </source>
</evidence>
<proteinExistence type="predicted"/>
<dbReference type="Pfam" id="PF13806">
    <property type="entry name" value="Rieske_2"/>
    <property type="match status" value="1"/>
</dbReference>
<reference evidence="9 10" key="1">
    <citation type="submission" date="2020-08" db="EMBL/GenBank/DDBJ databases">
        <title>Sequencing the genomes of 1000 actinobacteria strains.</title>
        <authorList>
            <person name="Klenk H.-P."/>
        </authorList>
    </citation>
    <scope>NUCLEOTIDE SEQUENCE [LARGE SCALE GENOMIC DNA]</scope>
    <source>
        <strain evidence="9 10">DSM 44593</strain>
    </source>
</reference>
<dbReference type="PROSITE" id="PS51300">
    <property type="entry name" value="NIRD"/>
    <property type="match status" value="1"/>
</dbReference>
<dbReference type="NCBIfam" id="TIGR02378">
    <property type="entry name" value="nirD_assim_sml"/>
    <property type="match status" value="1"/>
</dbReference>
<evidence type="ECO:0000256" key="4">
    <source>
        <dbReference type="ARBA" id="ARBA00023004"/>
    </source>
</evidence>
<keyword evidence="6" id="KW-0534">Nitrate assimilation</keyword>
<dbReference type="GO" id="GO:0042128">
    <property type="term" value="P:nitrate assimilation"/>
    <property type="evidence" value="ECO:0007669"/>
    <property type="project" value="UniProtKB-KW"/>
</dbReference>
<feature type="compositionally biased region" description="Basic and acidic residues" evidence="7">
    <location>
        <begin position="17"/>
        <end position="29"/>
    </location>
</feature>
<accession>A0A841DZS4</accession>
<dbReference type="EC" id="1.7.1.15" evidence="9"/>
<evidence type="ECO:0000256" key="1">
    <source>
        <dbReference type="ARBA" id="ARBA00022714"/>
    </source>
</evidence>
<dbReference type="CDD" id="cd03529">
    <property type="entry name" value="Rieske_NirD"/>
    <property type="match status" value="1"/>
</dbReference>
<keyword evidence="5" id="KW-0411">Iron-sulfur</keyword>
<dbReference type="GO" id="GO:0046872">
    <property type="term" value="F:metal ion binding"/>
    <property type="evidence" value="ECO:0007669"/>
    <property type="project" value="UniProtKB-KW"/>
</dbReference>
<gene>
    <name evidence="9" type="ORF">HNR25_000037</name>
</gene>
<keyword evidence="2" id="KW-0479">Metal-binding</keyword>
<dbReference type="Proteomes" id="UP000578077">
    <property type="component" value="Unassembled WGS sequence"/>
</dbReference>
<keyword evidence="4" id="KW-0408">Iron</keyword>
<dbReference type="PANTHER" id="PTHR40562:SF1">
    <property type="entry name" value="NITRITE REDUCTASE (NADH) SMALL SUBUNIT"/>
    <property type="match status" value="1"/>
</dbReference>
<sequence length="144" mass="15021">MSLPAREPATAPTGGAARHEPAREPADPDRLRVAACGSDKLGAERGVAVLLPDGGQVAVFRTHDDVLYAVGNIDPFSGAAVMSRGIVGDRAGEPTVASPMLKQVFSLRTGRCLDEPEVGLSTYAVELRDGVVHVCTRPDEGTTT</sequence>